<dbReference type="Proteomes" id="UP000007648">
    <property type="component" value="Unassembled WGS sequence"/>
</dbReference>
<evidence type="ECO:0000259" key="2">
    <source>
        <dbReference type="Pfam" id="PF00135"/>
    </source>
</evidence>
<comment type="similarity">
    <text evidence="1">Belongs to the type-B carboxylesterase/lipase family.</text>
</comment>
<dbReference type="InterPro" id="IPR002018">
    <property type="entry name" value="CarbesteraseB"/>
</dbReference>
<dbReference type="AlphaFoldDB" id="G3VVI8"/>
<organism evidence="3 4">
    <name type="scientific">Sarcophilus harrisii</name>
    <name type="common">Tasmanian devil</name>
    <name type="synonym">Sarcophilus laniarius</name>
    <dbReference type="NCBI Taxonomy" id="9305"/>
    <lineage>
        <taxon>Eukaryota</taxon>
        <taxon>Metazoa</taxon>
        <taxon>Chordata</taxon>
        <taxon>Craniata</taxon>
        <taxon>Vertebrata</taxon>
        <taxon>Euteleostomi</taxon>
        <taxon>Mammalia</taxon>
        <taxon>Metatheria</taxon>
        <taxon>Dasyuromorphia</taxon>
        <taxon>Dasyuridae</taxon>
        <taxon>Sarcophilus</taxon>
    </lineage>
</organism>
<gene>
    <name evidence="3" type="primary">LOC100929030</name>
</gene>
<dbReference type="ESTHER" id="sarha-g3vvi8">
    <property type="family name" value="Carb_B_Chordata"/>
</dbReference>
<dbReference type="PANTHER" id="PTHR11559">
    <property type="entry name" value="CARBOXYLESTERASE"/>
    <property type="match status" value="1"/>
</dbReference>
<dbReference type="Gene3D" id="3.40.50.1820">
    <property type="entry name" value="alpha/beta hydrolase"/>
    <property type="match status" value="1"/>
</dbReference>
<dbReference type="InterPro" id="IPR050309">
    <property type="entry name" value="Type-B_Carboxylest/Lipase"/>
</dbReference>
<dbReference type="HOGENOM" id="CLU_006586_13_0_1"/>
<dbReference type="InParanoid" id="G3VVI8"/>
<protein>
    <recommendedName>
        <fullName evidence="2">Carboxylesterase type B domain-containing protein</fullName>
    </recommendedName>
</protein>
<dbReference type="Ensembl" id="ENSSHAT00000007255.2">
    <property type="protein sequence ID" value="ENSSHAP00000007193.2"/>
    <property type="gene ID" value="ENSSHAG00000006251.2"/>
</dbReference>
<keyword evidence="4" id="KW-1185">Reference proteome</keyword>
<dbReference type="STRING" id="9305.ENSSHAP00000007193"/>
<reference evidence="3" key="3">
    <citation type="submission" date="2025-09" db="UniProtKB">
        <authorList>
            <consortium name="Ensembl"/>
        </authorList>
    </citation>
    <scope>IDENTIFICATION</scope>
</reference>
<dbReference type="PROSITE" id="PS00941">
    <property type="entry name" value="CARBOXYLESTERASE_B_2"/>
    <property type="match status" value="1"/>
</dbReference>
<evidence type="ECO:0000313" key="4">
    <source>
        <dbReference type="Proteomes" id="UP000007648"/>
    </source>
</evidence>
<reference evidence="3" key="2">
    <citation type="submission" date="2025-08" db="UniProtKB">
        <authorList>
            <consortium name="Ensembl"/>
        </authorList>
    </citation>
    <scope>IDENTIFICATION</scope>
</reference>
<feature type="domain" description="Carboxylesterase type B" evidence="2">
    <location>
        <begin position="28"/>
        <end position="468"/>
    </location>
</feature>
<evidence type="ECO:0000313" key="3">
    <source>
        <dbReference type="Ensembl" id="ENSSHAP00000007193.2"/>
    </source>
</evidence>
<sequence>MDVSTNSWPSVYPQGFSSPLFTGDKADDPIRSTEYGEIRGTHINVKNLDKGVNVFLGIPFARPPIGALRFSPPQPPESWSEVKNATSYPPMCLQDITILEGLRKSLTINFSIPATSEDCLYLNIYVPDHAKEGARLPVMVWIHGGRFRFGSASMYDGSILSAFQNIVVVTIQFRLGILGFFSTGDKHTSGNWGYLDQMAAQRWIQENIAHFGGDPGLVTIFDESIGGINASLHILSPMSKGLLYRTIKERDGTIQPGLISSRSESITRVIAHLSACEKYSSASLVECLRNKTEREIMAISKYFKIIPGVINGQFFPKHPEDLLASIKFHKVVSIINVNSNEYGSIIPLSLGITKFKELSRENILQILLNPFMDIHPDNVDAMMYLYLWNFEDPKELQAQFQEMLGDFEIPALRVAKYQQSPSSPVYFYAFQHGPTTFVSIKPDYVEVDYSDELFSVFGAFLHGPIAQEDKLFSWADIWSSRCWLVKPANSMTPFLPEPIWDPNDHLQLSVGQGMMAEKMKFWMKNLLQKKEAKDILGK</sequence>
<dbReference type="GeneTree" id="ENSGT00940000155200"/>
<dbReference type="SUPFAM" id="SSF53474">
    <property type="entry name" value="alpha/beta-Hydrolases"/>
    <property type="match status" value="1"/>
</dbReference>
<proteinExistence type="inferred from homology"/>
<name>G3VVI8_SARHA</name>
<dbReference type="InterPro" id="IPR029058">
    <property type="entry name" value="AB_hydrolase_fold"/>
</dbReference>
<reference evidence="3 4" key="1">
    <citation type="journal article" date="2011" name="Proc. Natl. Acad. Sci. U.S.A.">
        <title>Genetic diversity and population structure of the endangered marsupial Sarcophilus harrisii (Tasmanian devil).</title>
        <authorList>
            <person name="Miller W."/>
            <person name="Hayes V.M."/>
            <person name="Ratan A."/>
            <person name="Petersen D.C."/>
            <person name="Wittekindt N.E."/>
            <person name="Miller J."/>
            <person name="Walenz B."/>
            <person name="Knight J."/>
            <person name="Qi J."/>
            <person name="Zhao F."/>
            <person name="Wang Q."/>
            <person name="Bedoya-Reina O.C."/>
            <person name="Katiyar N."/>
            <person name="Tomsho L.P."/>
            <person name="Kasson L.M."/>
            <person name="Hardie R.A."/>
            <person name="Woodbridge P."/>
            <person name="Tindall E.A."/>
            <person name="Bertelsen M.F."/>
            <person name="Dixon D."/>
            <person name="Pyecroft S."/>
            <person name="Helgen K.M."/>
            <person name="Lesk A.M."/>
            <person name="Pringle T.H."/>
            <person name="Patterson N."/>
            <person name="Zhang Y."/>
            <person name="Kreiss A."/>
            <person name="Woods G.M."/>
            <person name="Jones M.E."/>
            <person name="Schuster S.C."/>
        </authorList>
    </citation>
    <scope>NUCLEOTIDE SEQUENCE [LARGE SCALE GENOMIC DNA]</scope>
</reference>
<dbReference type="InterPro" id="IPR019819">
    <property type="entry name" value="Carboxylesterase_B_CS"/>
</dbReference>
<accession>G3VVI8</accession>
<evidence type="ECO:0000256" key="1">
    <source>
        <dbReference type="ARBA" id="ARBA00005964"/>
    </source>
</evidence>
<dbReference type="Pfam" id="PF00135">
    <property type="entry name" value="COesterase"/>
    <property type="match status" value="1"/>
</dbReference>
<dbReference type="eggNOG" id="KOG1516">
    <property type="taxonomic scope" value="Eukaryota"/>
</dbReference>